<dbReference type="GO" id="GO:0003700">
    <property type="term" value="F:DNA-binding transcription factor activity"/>
    <property type="evidence" value="ECO:0007669"/>
    <property type="project" value="InterPro"/>
</dbReference>
<sequence length="314" mass="34867">MSLYFGRASSMQDFDIDAQYPAITRDPAVRPWDESFVMGIRLAKLQGEIYDKLYSAEAAKSSHPERMRRVHGLALDIQQWYAEFKEVSKRIIPDHECVLVTVIPPCVRSTQVLHVASSAHSAFGLRALAYRATYAVLEISRPLVSTLKLITLIGMFPTTSPKVGNIIDIRRVLLFSSFTPFIVIFLHAIAATSSDDIQLLNEVVESLQHIRYVSPSSERLYQICSTFLQIARELVKTRQSCVGAYNQLEDSLQFATDAGPMSIFEPDCLQSLFGTDTSEYAPFLADHDMCAIFDSWATGVPAGVNLFGGDVGGI</sequence>
<evidence type="ECO:0000313" key="2">
    <source>
        <dbReference type="EMBL" id="GMG25029.1"/>
    </source>
</evidence>
<accession>A0AAN4YDM7</accession>
<dbReference type="EMBL" id="BSYA01000015">
    <property type="protein sequence ID" value="GMG25029.1"/>
    <property type="molecule type" value="Genomic_DNA"/>
</dbReference>
<protein>
    <submittedName>
        <fullName evidence="2">Unnamed protein product</fullName>
    </submittedName>
</protein>
<reference evidence="2" key="1">
    <citation type="submission" date="2023-04" db="EMBL/GenBank/DDBJ databases">
        <title>Aspergillus oryzae NBRC 4228.</title>
        <authorList>
            <person name="Ichikawa N."/>
            <person name="Sato H."/>
            <person name="Tonouchi N."/>
        </authorList>
    </citation>
    <scope>NUCLEOTIDE SEQUENCE</scope>
    <source>
        <strain evidence="2">NBRC 4228</strain>
    </source>
</reference>
<organism evidence="2 3">
    <name type="scientific">Aspergillus oryzae</name>
    <name type="common">Yellow koji mold</name>
    <dbReference type="NCBI Taxonomy" id="5062"/>
    <lineage>
        <taxon>Eukaryota</taxon>
        <taxon>Fungi</taxon>
        <taxon>Dikarya</taxon>
        <taxon>Ascomycota</taxon>
        <taxon>Pezizomycotina</taxon>
        <taxon>Eurotiomycetes</taxon>
        <taxon>Eurotiomycetidae</taxon>
        <taxon>Eurotiales</taxon>
        <taxon>Aspergillaceae</taxon>
        <taxon>Aspergillus</taxon>
        <taxon>Aspergillus subgen. Circumdati</taxon>
    </lineage>
</organism>
<name>A0AAN4YDM7_ASPOZ</name>
<comment type="caution">
    <text evidence="2">The sequence shown here is derived from an EMBL/GenBank/DDBJ whole genome shotgun (WGS) entry which is preliminary data.</text>
</comment>
<dbReference type="Proteomes" id="UP001165205">
    <property type="component" value="Unassembled WGS sequence"/>
</dbReference>
<evidence type="ECO:0000313" key="3">
    <source>
        <dbReference type="Proteomes" id="UP001165205"/>
    </source>
</evidence>
<dbReference type="AlphaFoldDB" id="A0AAN4YDM7"/>
<dbReference type="PANTHER" id="PTHR46910:SF5">
    <property type="entry name" value="ZN(II)2CYS6 TRANSCRIPTION FACTOR (EUROFUNG)"/>
    <property type="match status" value="1"/>
</dbReference>
<proteinExistence type="predicted"/>
<keyword evidence="1" id="KW-0539">Nucleus</keyword>
<dbReference type="CDD" id="cd12148">
    <property type="entry name" value="fungal_TF_MHR"/>
    <property type="match status" value="1"/>
</dbReference>
<dbReference type="InterPro" id="IPR050987">
    <property type="entry name" value="AtrR-like"/>
</dbReference>
<evidence type="ECO:0000256" key="1">
    <source>
        <dbReference type="ARBA" id="ARBA00023242"/>
    </source>
</evidence>
<dbReference type="PANTHER" id="PTHR46910">
    <property type="entry name" value="TRANSCRIPTION FACTOR PDR1"/>
    <property type="match status" value="1"/>
</dbReference>
<gene>
    <name evidence="2" type="ORF">Aory04_000215700</name>
</gene>